<gene>
    <name evidence="2" type="ORF">FKW44_008157</name>
</gene>
<organism evidence="2 3">
    <name type="scientific">Caligus rogercresseyi</name>
    <name type="common">Sea louse</name>
    <dbReference type="NCBI Taxonomy" id="217165"/>
    <lineage>
        <taxon>Eukaryota</taxon>
        <taxon>Metazoa</taxon>
        <taxon>Ecdysozoa</taxon>
        <taxon>Arthropoda</taxon>
        <taxon>Crustacea</taxon>
        <taxon>Multicrustacea</taxon>
        <taxon>Hexanauplia</taxon>
        <taxon>Copepoda</taxon>
        <taxon>Siphonostomatoida</taxon>
        <taxon>Caligidae</taxon>
        <taxon>Caligus</taxon>
    </lineage>
</organism>
<feature type="region of interest" description="Disordered" evidence="1">
    <location>
        <begin position="26"/>
        <end position="60"/>
    </location>
</feature>
<reference evidence="3" key="1">
    <citation type="submission" date="2021-01" db="EMBL/GenBank/DDBJ databases">
        <title>Caligus Genome Assembly.</title>
        <authorList>
            <person name="Gallardo-Escarate C."/>
        </authorList>
    </citation>
    <scope>NUCLEOTIDE SEQUENCE [LARGE SCALE GENOMIC DNA]</scope>
</reference>
<protein>
    <submittedName>
        <fullName evidence="2">Uncharacterized protein</fullName>
    </submittedName>
</protein>
<keyword evidence="3" id="KW-1185">Reference proteome</keyword>
<evidence type="ECO:0000313" key="3">
    <source>
        <dbReference type="Proteomes" id="UP000595437"/>
    </source>
</evidence>
<evidence type="ECO:0000313" key="2">
    <source>
        <dbReference type="EMBL" id="QQP55090.1"/>
    </source>
</evidence>
<proteinExistence type="predicted"/>
<accession>A0A7T8KFQ0</accession>
<dbReference type="AlphaFoldDB" id="A0A7T8KFQ0"/>
<dbReference type="EMBL" id="CP045894">
    <property type="protein sequence ID" value="QQP55090.1"/>
    <property type="molecule type" value="Genomic_DNA"/>
</dbReference>
<name>A0A7T8KFQ0_CALRO</name>
<sequence>NTVKNIRAELEETKNAYEDVISEKKAKSRTHSLRIPDFITKLQRRSRSTPASPPQSWPKKWELGRLPSGSISVIPSRYRFYKRHKGQILAEKEAAEQDEAPVHPGTIWFFSDEKNLTQEQKHNPQYNRDQFQAAVLMFGIIRARKCQIKRGP</sequence>
<evidence type="ECO:0000256" key="1">
    <source>
        <dbReference type="SAM" id="MobiDB-lite"/>
    </source>
</evidence>
<feature type="non-terminal residue" evidence="2">
    <location>
        <position position="152"/>
    </location>
</feature>
<dbReference type="Proteomes" id="UP000595437">
    <property type="component" value="Chromosome 5"/>
</dbReference>